<proteinExistence type="predicted"/>
<dbReference type="Pfam" id="PF14214">
    <property type="entry name" value="Helitron_like_N"/>
    <property type="match status" value="1"/>
</dbReference>
<dbReference type="AlphaFoldDB" id="A0A397Y817"/>
<accession>A0A397Y817</accession>
<name>A0A397Y817_BRACM</name>
<dbReference type="EMBL" id="CM010635">
    <property type="protein sequence ID" value="RID49702.1"/>
    <property type="molecule type" value="Genomic_DNA"/>
</dbReference>
<evidence type="ECO:0000259" key="1">
    <source>
        <dbReference type="Pfam" id="PF14214"/>
    </source>
</evidence>
<feature type="domain" description="Helitron helicase-like" evidence="1">
    <location>
        <begin position="295"/>
        <end position="386"/>
    </location>
</feature>
<protein>
    <recommendedName>
        <fullName evidence="1">Helitron helicase-like domain-containing protein</fullName>
    </recommendedName>
</protein>
<dbReference type="PANTHER" id="PTHR45786">
    <property type="entry name" value="DNA BINDING PROTEIN-LIKE"/>
    <property type="match status" value="1"/>
</dbReference>
<feature type="non-terminal residue" evidence="2">
    <location>
        <position position="1"/>
    </location>
</feature>
<dbReference type="Proteomes" id="UP000264353">
    <property type="component" value="Chromosome A8"/>
</dbReference>
<reference evidence="2 3" key="1">
    <citation type="submission" date="2018-06" db="EMBL/GenBank/DDBJ databases">
        <title>WGS assembly of Brassica rapa FPsc.</title>
        <authorList>
            <person name="Bowman J."/>
            <person name="Kohchi T."/>
            <person name="Yamato K."/>
            <person name="Jenkins J."/>
            <person name="Shu S."/>
            <person name="Ishizaki K."/>
            <person name="Yamaoka S."/>
            <person name="Nishihama R."/>
            <person name="Nakamura Y."/>
            <person name="Berger F."/>
            <person name="Adam C."/>
            <person name="Aki S."/>
            <person name="Althoff F."/>
            <person name="Araki T."/>
            <person name="Arteaga-Vazquez M."/>
            <person name="Balasubrmanian S."/>
            <person name="Bauer D."/>
            <person name="Boehm C."/>
            <person name="Briginshaw L."/>
            <person name="Caballero-Perez J."/>
            <person name="Catarino B."/>
            <person name="Chen F."/>
            <person name="Chiyoda S."/>
            <person name="Chovatia M."/>
            <person name="Davies K."/>
            <person name="Delmans M."/>
            <person name="Demura T."/>
            <person name="Dierschke T."/>
            <person name="Dolan L."/>
            <person name="Dorantes-Acosta A."/>
            <person name="Eklund D."/>
            <person name="Florent S."/>
            <person name="Flores-Sandoval E."/>
            <person name="Fujiyama A."/>
            <person name="Fukuzawa H."/>
            <person name="Galik B."/>
            <person name="Grimanelli D."/>
            <person name="Grimwood J."/>
            <person name="Grossniklaus U."/>
            <person name="Hamada T."/>
            <person name="Haseloff J."/>
            <person name="Hetherington A."/>
            <person name="Higo A."/>
            <person name="Hirakawa Y."/>
            <person name="Hundley H."/>
            <person name="Ikeda Y."/>
            <person name="Inoue K."/>
            <person name="Inoue S."/>
            <person name="Ishida S."/>
            <person name="Jia Q."/>
            <person name="Kakita M."/>
            <person name="Kanazawa T."/>
            <person name="Kawai Y."/>
            <person name="Kawashima T."/>
            <person name="Kennedy M."/>
            <person name="Kinose K."/>
            <person name="Kinoshita T."/>
            <person name="Kohara Y."/>
            <person name="Koide E."/>
            <person name="Komatsu K."/>
            <person name="Kopischke S."/>
            <person name="Kubo M."/>
            <person name="Kyozuka J."/>
            <person name="Lagercrantz U."/>
            <person name="Lin S."/>
            <person name="Lindquist E."/>
            <person name="Lipzen A."/>
            <person name="Lu C."/>
            <person name="Luna E."/>
            <person name="Martienssen R."/>
            <person name="Minamino N."/>
            <person name="Mizutani M."/>
            <person name="Mizutani M."/>
            <person name="Mochizuki N."/>
            <person name="Monte I."/>
            <person name="Mosher R."/>
            <person name="Nagasaki H."/>
            <person name="Nakagami H."/>
            <person name="Naramoto S."/>
            <person name="Nishitani K."/>
            <person name="Ohtani M."/>
            <person name="Okamoto T."/>
            <person name="Okumura M."/>
            <person name="Phillips J."/>
            <person name="Pollak B."/>
            <person name="Reinders A."/>
            <person name="Roevekamp M."/>
            <person name="Sano R."/>
            <person name="Sawa S."/>
            <person name="Schmid M."/>
            <person name="Shirakawa M."/>
            <person name="Solano R."/>
            <person name="Spunde A."/>
            <person name="Suetsugu N."/>
            <person name="Sugano S."/>
            <person name="Sugiyama A."/>
            <person name="Sun R."/>
            <person name="Suzuki Y."/>
            <person name="Takenaka M."/>
            <person name="Takezawa D."/>
            <person name="Tomogane H."/>
            <person name="Tsuzuki M."/>
            <person name="Ueda T."/>
            <person name="Umeda M."/>
            <person name="Ward J."/>
            <person name="Watanabe Y."/>
            <person name="Yazaki K."/>
            <person name="Yokoyama R."/>
            <person name="Yoshitake Y."/>
            <person name="Yotsui I."/>
            <person name="Zachgo S."/>
            <person name="Schmutz J."/>
        </authorList>
    </citation>
    <scope>NUCLEOTIDE SEQUENCE [LARGE SCALE GENOMIC DNA]</scope>
    <source>
        <strain evidence="3">cv. B-3</strain>
    </source>
</reference>
<dbReference type="InterPro" id="IPR025476">
    <property type="entry name" value="Helitron_helicase-like"/>
</dbReference>
<sequence length="403" mass="46239">YEDYGDATWLCENFNALMWYNERINKRRNCIPPKFSMCCMHGKIKLLPPPVLPQVLLDLLFRGDSESINFIENIRAYNSMFDFTSMGGEIDASVNNGRGPFVFRLHGQNFHQIGSFLPEEGLPPAFTQLYIFDTENEVRNRISAFSSKRRAPNSQSRTLRDDTVEAIKSITARDRFGDALQSSDVKIILISGRGTNEKTYNLPTTSEVAALFVGDFDEEIDARDIIVETKGKKLTRISELHPAYLPLQYPLLFPFGEDVSMREFFAYRIFERYNQFSALMFSGKLFQQFLVDDSTKCGKRIVLPSTYVGGARYMREKYMDAMAVCQTFGYPELFITFTCNPKWPEITRHLQQRRLKSEDRADILSRVFKMKLDSLIFEIHTKNLVGSSIGGKLSTTIGQKSSF</sequence>
<organism evidence="2 3">
    <name type="scientific">Brassica campestris</name>
    <name type="common">Field mustard</name>
    <dbReference type="NCBI Taxonomy" id="3711"/>
    <lineage>
        <taxon>Eukaryota</taxon>
        <taxon>Viridiplantae</taxon>
        <taxon>Streptophyta</taxon>
        <taxon>Embryophyta</taxon>
        <taxon>Tracheophyta</taxon>
        <taxon>Spermatophyta</taxon>
        <taxon>Magnoliopsida</taxon>
        <taxon>eudicotyledons</taxon>
        <taxon>Gunneridae</taxon>
        <taxon>Pentapetalae</taxon>
        <taxon>rosids</taxon>
        <taxon>malvids</taxon>
        <taxon>Brassicales</taxon>
        <taxon>Brassicaceae</taxon>
        <taxon>Brassiceae</taxon>
        <taxon>Brassica</taxon>
    </lineage>
</organism>
<evidence type="ECO:0000313" key="2">
    <source>
        <dbReference type="EMBL" id="RID49702.1"/>
    </source>
</evidence>
<gene>
    <name evidence="2" type="ORF">BRARA_H00483</name>
</gene>
<evidence type="ECO:0000313" key="3">
    <source>
        <dbReference type="Proteomes" id="UP000264353"/>
    </source>
</evidence>
<dbReference type="PANTHER" id="PTHR45786:SF66">
    <property type="entry name" value="HOOK MOTIF PROTEIN, PUTATIVE-RELATED"/>
    <property type="match status" value="1"/>
</dbReference>